<dbReference type="NCBIfam" id="NF005760">
    <property type="entry name" value="PRK07586.1"/>
    <property type="match status" value="1"/>
</dbReference>
<reference evidence="5 6" key="1">
    <citation type="submission" date="2018-07" db="EMBL/GenBank/DDBJ databases">
        <title>Genomic Encyclopedia of Type Strains, Phase IV (KMG-IV): sequencing the most valuable type-strain genomes for metagenomic binning, comparative biology and taxonomic classification.</title>
        <authorList>
            <person name="Goeker M."/>
        </authorList>
    </citation>
    <scope>NUCLEOTIDE SEQUENCE [LARGE SCALE GENOMIC DNA]</scope>
    <source>
        <strain evidence="5 6">DSM 21634</strain>
    </source>
</reference>
<keyword evidence="6" id="KW-1185">Reference proteome</keyword>
<protein>
    <submittedName>
        <fullName evidence="5">Acetolactate synthase-1/2/3 large subunit</fullName>
    </submittedName>
</protein>
<dbReference type="RefSeq" id="WP_114472607.1">
    <property type="nucleotide sequence ID" value="NZ_QPJK01000018.1"/>
</dbReference>
<evidence type="ECO:0000259" key="4">
    <source>
        <dbReference type="Pfam" id="PF02776"/>
    </source>
</evidence>
<dbReference type="EMBL" id="QPJK01000018">
    <property type="protein sequence ID" value="RCW63622.1"/>
    <property type="molecule type" value="Genomic_DNA"/>
</dbReference>
<dbReference type="OrthoDB" id="2254214at2"/>
<dbReference type="InterPro" id="IPR045229">
    <property type="entry name" value="TPP_enz"/>
</dbReference>
<dbReference type="Gene3D" id="3.40.50.970">
    <property type="match status" value="2"/>
</dbReference>
<dbReference type="Pfam" id="PF02776">
    <property type="entry name" value="TPP_enzyme_N"/>
    <property type="match status" value="1"/>
</dbReference>
<evidence type="ECO:0000256" key="1">
    <source>
        <dbReference type="ARBA" id="ARBA00007812"/>
    </source>
</evidence>
<dbReference type="AlphaFoldDB" id="A0A368X6K5"/>
<dbReference type="SUPFAM" id="SSF52518">
    <property type="entry name" value="Thiamin diphosphate-binding fold (THDP-binding)"/>
    <property type="match status" value="2"/>
</dbReference>
<evidence type="ECO:0000313" key="6">
    <source>
        <dbReference type="Proteomes" id="UP000252884"/>
    </source>
</evidence>
<evidence type="ECO:0000313" key="5">
    <source>
        <dbReference type="EMBL" id="RCW63622.1"/>
    </source>
</evidence>
<comment type="caution">
    <text evidence="5">The sequence shown here is derived from an EMBL/GenBank/DDBJ whole genome shotgun (WGS) entry which is preliminary data.</text>
</comment>
<dbReference type="GO" id="GO:0044281">
    <property type="term" value="P:small molecule metabolic process"/>
    <property type="evidence" value="ECO:0007669"/>
    <property type="project" value="UniProtKB-ARBA"/>
</dbReference>
<evidence type="ECO:0000259" key="3">
    <source>
        <dbReference type="Pfam" id="PF02775"/>
    </source>
</evidence>
<dbReference type="PROSITE" id="PS00187">
    <property type="entry name" value="TPP_ENZYMES"/>
    <property type="match status" value="1"/>
</dbReference>
<gene>
    <name evidence="5" type="ORF">DES41_11818</name>
</gene>
<evidence type="ECO:0000256" key="2">
    <source>
        <dbReference type="ARBA" id="ARBA00023052"/>
    </source>
</evidence>
<dbReference type="CDD" id="cd02002">
    <property type="entry name" value="TPP_BFDC"/>
    <property type="match status" value="1"/>
</dbReference>
<dbReference type="Proteomes" id="UP000252884">
    <property type="component" value="Unassembled WGS sequence"/>
</dbReference>
<dbReference type="InterPro" id="IPR012001">
    <property type="entry name" value="Thiamin_PyroP_enz_TPP-bd_dom"/>
</dbReference>
<feature type="domain" description="Thiamine pyrophosphate enzyme N-terminal TPP-binding" evidence="4">
    <location>
        <begin position="1"/>
        <end position="106"/>
    </location>
</feature>
<dbReference type="PANTHER" id="PTHR18968">
    <property type="entry name" value="THIAMINE PYROPHOSPHATE ENZYMES"/>
    <property type="match status" value="1"/>
</dbReference>
<keyword evidence="2" id="KW-0786">Thiamine pyrophosphate</keyword>
<dbReference type="GO" id="GO:0000287">
    <property type="term" value="F:magnesium ion binding"/>
    <property type="evidence" value="ECO:0007669"/>
    <property type="project" value="InterPro"/>
</dbReference>
<dbReference type="GO" id="GO:0030976">
    <property type="term" value="F:thiamine pyrophosphate binding"/>
    <property type="evidence" value="ECO:0007669"/>
    <property type="project" value="InterPro"/>
</dbReference>
<dbReference type="InterPro" id="IPR029061">
    <property type="entry name" value="THDP-binding"/>
</dbReference>
<dbReference type="PANTHER" id="PTHR18968:SF86">
    <property type="entry name" value="ACETOLACTATE SYNTHASE LARGE SUBUNIT ILVX-RELATED"/>
    <property type="match status" value="1"/>
</dbReference>
<proteinExistence type="inferred from homology"/>
<comment type="similarity">
    <text evidence="1">Belongs to the TPP enzyme family.</text>
</comment>
<dbReference type="GO" id="GO:0003984">
    <property type="term" value="F:acetolactate synthase activity"/>
    <property type="evidence" value="ECO:0007669"/>
    <property type="project" value="TreeGrafter"/>
</dbReference>
<dbReference type="InterPro" id="IPR000399">
    <property type="entry name" value="TPP-bd_CS"/>
</dbReference>
<name>A0A368X6K5_9BURK</name>
<sequence length="518" mass="53516">MNGAEALVHSLLDAGVDTCFANPGTSEMHFVAALDRIAGMRCVLGLFEGVVTGAADGYYRLADRPAATLLHLGPGLANGLANLHNAKKAHSGIVNVVGEHATAHLELDAPLTSDVEGVARPMSHWVHTVESVDKVANAGRAAVSAASARPGQIASLILPADKAWSEFGDAPAAQGAVMTAAPDAVDAESVLSIAKTLRSSGKSTLLLLGGPAVREGAAQWAGRIAAATGCAVMCEFYAERISRGAGRFPLPRLPYSVDAAVQKLAAFEHIVLVGAMPPVAFFAYPNKPGRLYSPGTNLHRLAHRGNDVEGALRMLAEATDATRTAFVTPSRRQAADTEGPLTPASIGALLATLIPENAVVVDEAVSTGRGFDGVTHDAAPHEWLTTMGGSIGYALPVAVGAAIAAPERKVVALVGDGSAMYTLQALWTMAREGLDVTTVIFANRTYQILRGEFANVGAGEPGARATDMLTIDRPALDWVSLARGHGVGATRVTNLAEFAAAMRSSLASGGPSLIEVIL</sequence>
<organism evidence="5 6">
    <name type="scientific">Pseudorhodoferax soli</name>
    <dbReference type="NCBI Taxonomy" id="545864"/>
    <lineage>
        <taxon>Bacteria</taxon>
        <taxon>Pseudomonadati</taxon>
        <taxon>Pseudomonadota</taxon>
        <taxon>Betaproteobacteria</taxon>
        <taxon>Burkholderiales</taxon>
        <taxon>Comamonadaceae</taxon>
    </lineage>
</organism>
<dbReference type="Pfam" id="PF02775">
    <property type="entry name" value="TPP_enzyme_C"/>
    <property type="match status" value="1"/>
</dbReference>
<dbReference type="CDD" id="cd07035">
    <property type="entry name" value="TPP_PYR_POX_like"/>
    <property type="match status" value="1"/>
</dbReference>
<accession>A0A368X6K5</accession>
<dbReference type="InterPro" id="IPR011766">
    <property type="entry name" value="TPP_enzyme_TPP-bd"/>
</dbReference>
<feature type="domain" description="Thiamine pyrophosphate enzyme TPP-binding" evidence="3">
    <location>
        <begin position="379"/>
        <end position="516"/>
    </location>
</feature>
<dbReference type="GO" id="GO:0050660">
    <property type="term" value="F:flavin adenine dinucleotide binding"/>
    <property type="evidence" value="ECO:0007669"/>
    <property type="project" value="TreeGrafter"/>
</dbReference>